<gene>
    <name evidence="1" type="ORF">KI387_013490</name>
</gene>
<proteinExistence type="predicted"/>
<dbReference type="EMBL" id="JAHRHJ020000009">
    <property type="protein sequence ID" value="KAH9301907.1"/>
    <property type="molecule type" value="Genomic_DNA"/>
</dbReference>
<evidence type="ECO:0000313" key="2">
    <source>
        <dbReference type="Proteomes" id="UP000824469"/>
    </source>
</evidence>
<evidence type="ECO:0000313" key="1">
    <source>
        <dbReference type="EMBL" id="KAH9301907.1"/>
    </source>
</evidence>
<name>A0AA38CLG6_TAXCH</name>
<sequence>MSASDGPLWKKVDIDSHHVQGGVGTGFERPVFWPLRVRRARSLPLPPGGGK</sequence>
<reference evidence="1 2" key="1">
    <citation type="journal article" date="2021" name="Nat. Plants">
        <title>The Taxus genome provides insights into paclitaxel biosynthesis.</title>
        <authorList>
            <person name="Xiong X."/>
            <person name="Gou J."/>
            <person name="Liao Q."/>
            <person name="Li Y."/>
            <person name="Zhou Q."/>
            <person name="Bi G."/>
            <person name="Li C."/>
            <person name="Du R."/>
            <person name="Wang X."/>
            <person name="Sun T."/>
            <person name="Guo L."/>
            <person name="Liang H."/>
            <person name="Lu P."/>
            <person name="Wu Y."/>
            <person name="Zhang Z."/>
            <person name="Ro D.K."/>
            <person name="Shang Y."/>
            <person name="Huang S."/>
            <person name="Yan J."/>
        </authorList>
    </citation>
    <scope>NUCLEOTIDE SEQUENCE [LARGE SCALE GENOMIC DNA]</scope>
    <source>
        <strain evidence="1">Ta-2019</strain>
    </source>
</reference>
<comment type="caution">
    <text evidence="1">The sequence shown here is derived from an EMBL/GenBank/DDBJ whole genome shotgun (WGS) entry which is preliminary data.</text>
</comment>
<dbReference type="Proteomes" id="UP000824469">
    <property type="component" value="Unassembled WGS sequence"/>
</dbReference>
<organism evidence="1 2">
    <name type="scientific">Taxus chinensis</name>
    <name type="common">Chinese yew</name>
    <name type="synonym">Taxus wallichiana var. chinensis</name>
    <dbReference type="NCBI Taxonomy" id="29808"/>
    <lineage>
        <taxon>Eukaryota</taxon>
        <taxon>Viridiplantae</taxon>
        <taxon>Streptophyta</taxon>
        <taxon>Embryophyta</taxon>
        <taxon>Tracheophyta</taxon>
        <taxon>Spermatophyta</taxon>
        <taxon>Pinopsida</taxon>
        <taxon>Pinidae</taxon>
        <taxon>Conifers II</taxon>
        <taxon>Cupressales</taxon>
        <taxon>Taxaceae</taxon>
        <taxon>Taxus</taxon>
    </lineage>
</organism>
<accession>A0AA38CLG6</accession>
<protein>
    <submittedName>
        <fullName evidence="1">Uncharacterized protein</fullName>
    </submittedName>
</protein>
<keyword evidence="2" id="KW-1185">Reference proteome</keyword>
<dbReference type="AlphaFoldDB" id="A0AA38CLG6"/>
<feature type="non-terminal residue" evidence="1">
    <location>
        <position position="51"/>
    </location>
</feature>